<keyword evidence="2" id="KW-1133">Transmembrane helix</keyword>
<evidence type="ECO:0000313" key="4">
    <source>
        <dbReference type="Proteomes" id="UP000762676"/>
    </source>
</evidence>
<dbReference type="GO" id="GO:0030133">
    <property type="term" value="C:transport vesicle"/>
    <property type="evidence" value="ECO:0007669"/>
    <property type="project" value="InterPro"/>
</dbReference>
<evidence type="ECO:0000313" key="3">
    <source>
        <dbReference type="EMBL" id="GFS18142.1"/>
    </source>
</evidence>
<feature type="transmembrane region" description="Helical" evidence="2">
    <location>
        <begin position="173"/>
        <end position="192"/>
    </location>
</feature>
<accession>A0AAV4J9I4</accession>
<feature type="compositionally biased region" description="Gly residues" evidence="1">
    <location>
        <begin position="229"/>
        <end position="239"/>
    </location>
</feature>
<feature type="compositionally biased region" description="Polar residues" evidence="1">
    <location>
        <begin position="275"/>
        <end position="286"/>
    </location>
</feature>
<evidence type="ECO:0000256" key="1">
    <source>
        <dbReference type="SAM" id="MobiDB-lite"/>
    </source>
</evidence>
<gene>
    <name evidence="3" type="ORF">ElyMa_004999700</name>
</gene>
<name>A0AAV4J9I4_9GAST</name>
<dbReference type="InterPro" id="IPR024883">
    <property type="entry name" value="Neurensin"/>
</dbReference>
<dbReference type="AlphaFoldDB" id="A0AAV4J9I4"/>
<proteinExistence type="predicted"/>
<dbReference type="Pfam" id="PF14927">
    <property type="entry name" value="Neurensin"/>
    <property type="match status" value="1"/>
</dbReference>
<keyword evidence="2" id="KW-0472">Membrane</keyword>
<feature type="region of interest" description="Disordered" evidence="1">
    <location>
        <begin position="1"/>
        <end position="44"/>
    </location>
</feature>
<dbReference type="GO" id="GO:0043005">
    <property type="term" value="C:neuron projection"/>
    <property type="evidence" value="ECO:0007669"/>
    <property type="project" value="TreeGrafter"/>
</dbReference>
<dbReference type="PANTHER" id="PTHR14796">
    <property type="entry name" value="NEURENSIN 1-RELATED"/>
    <property type="match status" value="1"/>
</dbReference>
<evidence type="ECO:0000256" key="2">
    <source>
        <dbReference type="SAM" id="Phobius"/>
    </source>
</evidence>
<feature type="transmembrane region" description="Helical" evidence="2">
    <location>
        <begin position="101"/>
        <end position="123"/>
    </location>
</feature>
<dbReference type="EMBL" id="BMAT01009997">
    <property type="protein sequence ID" value="GFS18142.1"/>
    <property type="molecule type" value="Genomic_DNA"/>
</dbReference>
<dbReference type="GO" id="GO:0007399">
    <property type="term" value="P:nervous system development"/>
    <property type="evidence" value="ECO:0007669"/>
    <property type="project" value="TreeGrafter"/>
</dbReference>
<dbReference type="Proteomes" id="UP000762676">
    <property type="component" value="Unassembled WGS sequence"/>
</dbReference>
<comment type="caution">
    <text evidence="3">The sequence shown here is derived from an EMBL/GenBank/DDBJ whole genome shotgun (WGS) entry which is preliminary data.</text>
</comment>
<feature type="compositionally biased region" description="Basic and acidic residues" evidence="1">
    <location>
        <begin position="18"/>
        <end position="43"/>
    </location>
</feature>
<sequence>MAEYGEGYSTAGEDGDDTERPVAEERHDVSTGKRDSKDSDAKQTKRKRSCPVYFGVKSYLHHFYDDGNSYKDPSLYEDDDHRYLLQPDQKRRRCAPIWWKIFMWIGVTLLLFGVIGILVGYLVPPRHVLIAHSSSSSSSSSSLSFSPAEDNSGKAYVDESAQAYNTTLDMSKLVGLILFCVGGVTLAMALLFPSFLTHHCLDEDFYEHGGDLREVTGGYSKHHHHRQGNPGGGGGGGEGALLKQSTIPASAKVKEVQPTKNPDQQMLAHIPQAPTPETSALNPASN</sequence>
<dbReference type="PANTHER" id="PTHR14796:SF3">
    <property type="entry name" value="NEURENSIN 1-LIKE-RELATED"/>
    <property type="match status" value="1"/>
</dbReference>
<organism evidence="3 4">
    <name type="scientific">Elysia marginata</name>
    <dbReference type="NCBI Taxonomy" id="1093978"/>
    <lineage>
        <taxon>Eukaryota</taxon>
        <taxon>Metazoa</taxon>
        <taxon>Spiralia</taxon>
        <taxon>Lophotrochozoa</taxon>
        <taxon>Mollusca</taxon>
        <taxon>Gastropoda</taxon>
        <taxon>Heterobranchia</taxon>
        <taxon>Euthyneura</taxon>
        <taxon>Panpulmonata</taxon>
        <taxon>Sacoglossa</taxon>
        <taxon>Placobranchoidea</taxon>
        <taxon>Plakobranchidae</taxon>
        <taxon>Elysia</taxon>
    </lineage>
</organism>
<keyword evidence="2" id="KW-0812">Transmembrane</keyword>
<keyword evidence="4" id="KW-1185">Reference proteome</keyword>
<reference evidence="3 4" key="1">
    <citation type="journal article" date="2021" name="Elife">
        <title>Chloroplast acquisition without the gene transfer in kleptoplastic sea slugs, Plakobranchus ocellatus.</title>
        <authorList>
            <person name="Maeda T."/>
            <person name="Takahashi S."/>
            <person name="Yoshida T."/>
            <person name="Shimamura S."/>
            <person name="Takaki Y."/>
            <person name="Nagai Y."/>
            <person name="Toyoda A."/>
            <person name="Suzuki Y."/>
            <person name="Arimoto A."/>
            <person name="Ishii H."/>
            <person name="Satoh N."/>
            <person name="Nishiyama T."/>
            <person name="Hasebe M."/>
            <person name="Maruyama T."/>
            <person name="Minagawa J."/>
            <person name="Obokata J."/>
            <person name="Shigenobu S."/>
        </authorList>
    </citation>
    <scope>NUCLEOTIDE SEQUENCE [LARGE SCALE GENOMIC DNA]</scope>
</reference>
<dbReference type="GO" id="GO:0043025">
    <property type="term" value="C:neuronal cell body"/>
    <property type="evidence" value="ECO:0007669"/>
    <property type="project" value="TreeGrafter"/>
</dbReference>
<protein>
    <submittedName>
        <fullName evidence="3">Neurensin-1</fullName>
    </submittedName>
</protein>
<feature type="region of interest" description="Disordered" evidence="1">
    <location>
        <begin position="216"/>
        <end position="286"/>
    </location>
</feature>